<name>A0A6I1I1H3_9BURK</name>
<keyword evidence="8" id="KW-1185">Reference proteome</keyword>
<dbReference type="AlphaFoldDB" id="A0A6I1I1H3"/>
<keyword evidence="4 5" id="KW-0472">Membrane</keyword>
<proteinExistence type="predicted"/>
<comment type="caution">
    <text evidence="7">The sequence shown here is derived from an EMBL/GenBank/DDBJ whole genome shotgun (WGS) entry which is preliminary data.</text>
</comment>
<evidence type="ECO:0000313" key="7">
    <source>
        <dbReference type="EMBL" id="KAB8064592.1"/>
    </source>
</evidence>
<feature type="transmembrane region" description="Helical" evidence="5">
    <location>
        <begin position="40"/>
        <end position="59"/>
    </location>
</feature>
<evidence type="ECO:0000259" key="6">
    <source>
        <dbReference type="Pfam" id="PF07298"/>
    </source>
</evidence>
<organism evidence="7 8">
    <name type="scientific">Janthinobacterium violaceinigrum</name>
    <dbReference type="NCBI Taxonomy" id="2654252"/>
    <lineage>
        <taxon>Bacteria</taxon>
        <taxon>Pseudomonadati</taxon>
        <taxon>Pseudomonadota</taxon>
        <taxon>Betaproteobacteria</taxon>
        <taxon>Burkholderiales</taxon>
        <taxon>Oxalobacteraceae</taxon>
        <taxon>Janthinobacterium</taxon>
    </lineage>
</organism>
<keyword evidence="3 5" id="KW-1133">Transmembrane helix</keyword>
<evidence type="ECO:0000256" key="3">
    <source>
        <dbReference type="ARBA" id="ARBA00022989"/>
    </source>
</evidence>
<evidence type="ECO:0000256" key="5">
    <source>
        <dbReference type="SAM" id="Phobius"/>
    </source>
</evidence>
<dbReference type="Pfam" id="PF07298">
    <property type="entry name" value="NnrU"/>
    <property type="match status" value="1"/>
</dbReference>
<sequence length="193" mass="20943">MTVLIIGLLLFLGLHSVRIVADGWRSAQLARLGEKRWKGVYSLVAFVGLGLIIWGYGLARQQPQVLWTPPMGLRHASGLLMLFSLILLAAANVPRNHIKTRVHHPMLLGTQLWAVAHLLANGNVADVLLFGGFLVWASFDLYAAVQRDRAAGVAYEGGTAQGTVIAIGAGGVLWLLLAFWLHGVLFGVRPFGY</sequence>
<dbReference type="RefSeq" id="WP_152282899.1">
    <property type="nucleotide sequence ID" value="NZ_WFLI01000012.1"/>
</dbReference>
<keyword evidence="2 5" id="KW-0812">Transmembrane</keyword>
<dbReference type="EMBL" id="WFLI01000012">
    <property type="protein sequence ID" value="KAB8064592.1"/>
    <property type="molecule type" value="Genomic_DNA"/>
</dbReference>
<reference evidence="7 8" key="1">
    <citation type="submission" date="2019-10" db="EMBL/GenBank/DDBJ databases">
        <title>Three novel species isolated from a subtropical stream in China.</title>
        <authorList>
            <person name="Lu H."/>
        </authorList>
    </citation>
    <scope>NUCLEOTIDE SEQUENCE [LARGE SCALE GENOMIC DNA]</scope>
    <source>
        <strain evidence="7 8">FT13W</strain>
    </source>
</reference>
<accession>A0A6I1I1H3</accession>
<evidence type="ECO:0000256" key="1">
    <source>
        <dbReference type="ARBA" id="ARBA00004141"/>
    </source>
</evidence>
<dbReference type="GO" id="GO:0016020">
    <property type="term" value="C:membrane"/>
    <property type="evidence" value="ECO:0007669"/>
    <property type="project" value="UniProtKB-SubCell"/>
</dbReference>
<evidence type="ECO:0000256" key="4">
    <source>
        <dbReference type="ARBA" id="ARBA00023136"/>
    </source>
</evidence>
<protein>
    <submittedName>
        <fullName evidence="7">Protein NrnU</fullName>
    </submittedName>
</protein>
<feature type="transmembrane region" description="Helical" evidence="5">
    <location>
        <begin position="71"/>
        <end position="90"/>
    </location>
</feature>
<dbReference type="InterPro" id="IPR009915">
    <property type="entry name" value="NnrU_dom"/>
</dbReference>
<evidence type="ECO:0000313" key="8">
    <source>
        <dbReference type="Proteomes" id="UP000468717"/>
    </source>
</evidence>
<dbReference type="Proteomes" id="UP000468717">
    <property type="component" value="Unassembled WGS sequence"/>
</dbReference>
<comment type="subcellular location">
    <subcellularLocation>
        <location evidence="1">Membrane</location>
        <topology evidence="1">Multi-pass membrane protein</topology>
    </subcellularLocation>
</comment>
<feature type="transmembrane region" description="Helical" evidence="5">
    <location>
        <begin position="165"/>
        <end position="188"/>
    </location>
</feature>
<feature type="domain" description="NnrU" evidence="6">
    <location>
        <begin position="3"/>
        <end position="190"/>
    </location>
</feature>
<evidence type="ECO:0000256" key="2">
    <source>
        <dbReference type="ARBA" id="ARBA00022692"/>
    </source>
</evidence>
<gene>
    <name evidence="7" type="ORF">GCN75_13050</name>
</gene>